<dbReference type="PANTHER" id="PTHR10366:SF564">
    <property type="entry name" value="STEROL-4-ALPHA-CARBOXYLATE 3-DEHYDROGENASE, DECARBOXYLATING"/>
    <property type="match status" value="1"/>
</dbReference>
<dbReference type="STRING" id="154538.A0A1M2W4Q2"/>
<dbReference type="Pfam" id="PF01370">
    <property type="entry name" value="Epimerase"/>
    <property type="match status" value="1"/>
</dbReference>
<comment type="similarity">
    <text evidence="2">Belongs to the NAD(P)-dependent epimerase/dehydratase family. Dihydroflavonol-4-reductase subfamily.</text>
</comment>
<dbReference type="Gene3D" id="3.40.50.720">
    <property type="entry name" value="NAD(P)-binding Rossmann-like Domain"/>
    <property type="match status" value="1"/>
</dbReference>
<dbReference type="OMA" id="KRFFITE"/>
<dbReference type="InterPro" id="IPR001509">
    <property type="entry name" value="Epimerase_deHydtase"/>
</dbReference>
<dbReference type="PANTHER" id="PTHR10366">
    <property type="entry name" value="NAD DEPENDENT EPIMERASE/DEHYDRATASE"/>
    <property type="match status" value="1"/>
</dbReference>
<sequence>MPAITSGRVLVTGANGYVAVWVLKYLLERSFTVRGTVRSESKAAYLRDYFKGHGDRLELFVVEDITKDGTFDAAADGVDAILHIAAPVILTATDPDQLIIPGVKGAVNILQSALKHRATVKRVVFTSSCAAVMTPPQPGDAPRVFNENDWNDNAVNEVRTKGRGAASMDMYRASKVLAERAAWEFYERQKSELGEGLGWDLVVLAPPYIFGPVIHESPSFESFGGTARIWYDRVFKGIVTHGGFMENGYEYVDVRDFAHAEVLALITPDASGERIIIKGQTFTWQQFANAARRYTDKVSNVDDGFDPTKATFPVTYNVEKGSRILGIRYRTVEETAKDTVEDLKTKGWL</sequence>
<evidence type="ECO:0000313" key="5">
    <source>
        <dbReference type="Proteomes" id="UP000184267"/>
    </source>
</evidence>
<feature type="domain" description="NAD-dependent epimerase/dehydratase" evidence="3">
    <location>
        <begin position="9"/>
        <end position="273"/>
    </location>
</feature>
<protein>
    <recommendedName>
        <fullName evidence="3">NAD-dependent epimerase/dehydratase domain-containing protein</fullName>
    </recommendedName>
</protein>
<evidence type="ECO:0000313" key="4">
    <source>
        <dbReference type="EMBL" id="OJT14837.1"/>
    </source>
</evidence>
<keyword evidence="1" id="KW-0560">Oxidoreductase</keyword>
<reference evidence="4 5" key="1">
    <citation type="submission" date="2016-10" db="EMBL/GenBank/DDBJ databases">
        <title>Genome sequence of the basidiomycete white-rot fungus Trametes pubescens.</title>
        <authorList>
            <person name="Makela M.R."/>
            <person name="Granchi Z."/>
            <person name="Peng M."/>
            <person name="De Vries R.P."/>
            <person name="Grigoriev I."/>
            <person name="Riley R."/>
            <person name="Hilden K."/>
        </authorList>
    </citation>
    <scope>NUCLEOTIDE SEQUENCE [LARGE SCALE GENOMIC DNA]</scope>
    <source>
        <strain evidence="4 5">FBCC735</strain>
    </source>
</reference>
<dbReference type="AlphaFoldDB" id="A0A1M2W4Q2"/>
<dbReference type="SUPFAM" id="SSF51735">
    <property type="entry name" value="NAD(P)-binding Rossmann-fold domains"/>
    <property type="match status" value="1"/>
</dbReference>
<dbReference type="InterPro" id="IPR036291">
    <property type="entry name" value="NAD(P)-bd_dom_sf"/>
</dbReference>
<evidence type="ECO:0000256" key="1">
    <source>
        <dbReference type="ARBA" id="ARBA00023002"/>
    </source>
</evidence>
<dbReference type="OrthoDB" id="2735536at2759"/>
<organism evidence="4 5">
    <name type="scientific">Trametes pubescens</name>
    <name type="common">White-rot fungus</name>
    <dbReference type="NCBI Taxonomy" id="154538"/>
    <lineage>
        <taxon>Eukaryota</taxon>
        <taxon>Fungi</taxon>
        <taxon>Dikarya</taxon>
        <taxon>Basidiomycota</taxon>
        <taxon>Agaricomycotina</taxon>
        <taxon>Agaricomycetes</taxon>
        <taxon>Polyporales</taxon>
        <taxon>Polyporaceae</taxon>
        <taxon>Trametes</taxon>
    </lineage>
</organism>
<accession>A0A1M2W4Q2</accession>
<dbReference type="Proteomes" id="UP000184267">
    <property type="component" value="Unassembled WGS sequence"/>
</dbReference>
<evidence type="ECO:0000259" key="3">
    <source>
        <dbReference type="Pfam" id="PF01370"/>
    </source>
</evidence>
<comment type="caution">
    <text evidence="4">The sequence shown here is derived from an EMBL/GenBank/DDBJ whole genome shotgun (WGS) entry which is preliminary data.</text>
</comment>
<dbReference type="EMBL" id="MNAD01000234">
    <property type="protein sequence ID" value="OJT14837.1"/>
    <property type="molecule type" value="Genomic_DNA"/>
</dbReference>
<keyword evidence="5" id="KW-1185">Reference proteome</keyword>
<proteinExistence type="inferred from homology"/>
<name>A0A1M2W4Q2_TRAPU</name>
<evidence type="ECO:0000256" key="2">
    <source>
        <dbReference type="ARBA" id="ARBA00023445"/>
    </source>
</evidence>
<dbReference type="GO" id="GO:0016616">
    <property type="term" value="F:oxidoreductase activity, acting on the CH-OH group of donors, NAD or NADP as acceptor"/>
    <property type="evidence" value="ECO:0007669"/>
    <property type="project" value="TreeGrafter"/>
</dbReference>
<gene>
    <name evidence="4" type="ORF">TRAPUB_8631</name>
</gene>
<dbReference type="InterPro" id="IPR050425">
    <property type="entry name" value="NAD(P)_dehydrat-like"/>
</dbReference>